<evidence type="ECO:0000256" key="2">
    <source>
        <dbReference type="ARBA" id="ARBA00022670"/>
    </source>
</evidence>
<evidence type="ECO:0000259" key="6">
    <source>
        <dbReference type="Pfam" id="PF01343"/>
    </source>
</evidence>
<dbReference type="NCBIfam" id="TIGR00706">
    <property type="entry name" value="SppA_dom"/>
    <property type="match status" value="1"/>
</dbReference>
<sequence length="704" mass="78762">MAKLLLLHTPHFTPKIHHRSFTSILSKSQTISFLRLSSSPSPPLSIFHPPFSPLPSIPSLSSPVIQSHRRLIPAFSFSSRAFDDSSSPPETQIEQELEHQQKEEPDRIQSGRKTETEDYPSGEFEYEKMGAWKSFIVKLKMLFAFPWERIRKGSVLTMKLRGQISDQLKSRFSSGLSLPQICENFIKAAYDPRISGVYLHIEPLNCGWGKVEEIRRHILNFKKSGKFLIAYVPVFGEKEYYLACACEELYAPPSAYFSLYGLTVQASFLRGILEKVGIEPEVQRIGKYKSAGDQLMRKSMSEENCKMLTALLDNIYGNWVDVVSSTKGKKRQDIEKFINEGVYKVESLKEKGLITDIHYDDEIISMLKERLGIQKDKNLPLVDYRKYSSVRKWTLGLTGGRDQIAVIRASGSISRVRSPLSTPTSGVIGEQIIEKIRRIRESKRYKAAIIRIDSPGGDALASDLMWREIRLLAASKPVIASMSDVAASGGYYMAMAAGTIVAENLTLTGSIGVVTGRFSLEKLYEKIGFNKEIISRGRFSELRAADQRTLRPDEAELFANSAQNTYKQFRDKAAFSRSMSIDEMEEVAQGRVWTGKDAASHGLIDAIGGYSRAIAIAKQKANIPPDTKVTLVELSRPSPTLPEILSGIGNSLVGVDRAVKELLQDLTYSDGVQARMDGIMFQRLEGYTNASPIFSLIKDYLSSL</sequence>
<accession>A0AAV5KKX7</accession>
<proteinExistence type="inferred from homology"/>
<dbReference type="InterPro" id="IPR004635">
    <property type="entry name" value="Pept_S49_SppA"/>
</dbReference>
<name>A0AAV5KKX7_9ROSI</name>
<comment type="caution">
    <text evidence="7">The sequence shown here is derived from an EMBL/GenBank/DDBJ whole genome shotgun (WGS) entry which is preliminary data.</text>
</comment>
<keyword evidence="3" id="KW-0378">Hydrolase</keyword>
<dbReference type="InterPro" id="IPR047217">
    <property type="entry name" value="S49_SppA_67K_type_N"/>
</dbReference>
<dbReference type="PANTHER" id="PTHR33209">
    <property type="entry name" value="PROTEASE 4"/>
    <property type="match status" value="1"/>
</dbReference>
<dbReference type="Gene3D" id="3.90.226.10">
    <property type="entry name" value="2-enoyl-CoA Hydratase, Chain A, domain 1"/>
    <property type="match status" value="3"/>
</dbReference>
<dbReference type="GO" id="GO:0006508">
    <property type="term" value="P:proteolysis"/>
    <property type="evidence" value="ECO:0007669"/>
    <property type="project" value="UniProtKB-KW"/>
</dbReference>
<keyword evidence="4" id="KW-0720">Serine protease</keyword>
<dbReference type="GO" id="GO:0008236">
    <property type="term" value="F:serine-type peptidase activity"/>
    <property type="evidence" value="ECO:0007669"/>
    <property type="project" value="UniProtKB-KW"/>
</dbReference>
<dbReference type="CDD" id="cd07023">
    <property type="entry name" value="S49_Sppa_N_C"/>
    <property type="match status" value="1"/>
</dbReference>
<dbReference type="InterPro" id="IPR029045">
    <property type="entry name" value="ClpP/crotonase-like_dom_sf"/>
</dbReference>
<dbReference type="Gene3D" id="6.20.330.10">
    <property type="match status" value="1"/>
</dbReference>
<evidence type="ECO:0000313" key="8">
    <source>
        <dbReference type="Proteomes" id="UP001054252"/>
    </source>
</evidence>
<evidence type="ECO:0000256" key="4">
    <source>
        <dbReference type="ARBA" id="ARBA00022825"/>
    </source>
</evidence>
<keyword evidence="2" id="KW-0645">Protease</keyword>
<feature type="compositionally biased region" description="Low complexity" evidence="5">
    <location>
        <begin position="79"/>
        <end position="89"/>
    </location>
</feature>
<organism evidence="7 8">
    <name type="scientific">Rubroshorea leprosula</name>
    <dbReference type="NCBI Taxonomy" id="152421"/>
    <lineage>
        <taxon>Eukaryota</taxon>
        <taxon>Viridiplantae</taxon>
        <taxon>Streptophyta</taxon>
        <taxon>Embryophyta</taxon>
        <taxon>Tracheophyta</taxon>
        <taxon>Spermatophyta</taxon>
        <taxon>Magnoliopsida</taxon>
        <taxon>eudicotyledons</taxon>
        <taxon>Gunneridae</taxon>
        <taxon>Pentapetalae</taxon>
        <taxon>rosids</taxon>
        <taxon>malvids</taxon>
        <taxon>Malvales</taxon>
        <taxon>Dipterocarpaceae</taxon>
        <taxon>Rubroshorea</taxon>
    </lineage>
</organism>
<evidence type="ECO:0000313" key="7">
    <source>
        <dbReference type="EMBL" id="GKV25151.1"/>
    </source>
</evidence>
<keyword evidence="8" id="KW-1185">Reference proteome</keyword>
<dbReference type="PANTHER" id="PTHR33209:SF1">
    <property type="entry name" value="PEPTIDASE S49 DOMAIN-CONTAINING PROTEIN"/>
    <property type="match status" value="1"/>
</dbReference>
<evidence type="ECO:0000256" key="3">
    <source>
        <dbReference type="ARBA" id="ARBA00022801"/>
    </source>
</evidence>
<dbReference type="AlphaFoldDB" id="A0AAV5KKX7"/>
<feature type="domain" description="Peptidase S49" evidence="6">
    <location>
        <begin position="221"/>
        <end position="372"/>
    </location>
</feature>
<dbReference type="InterPro" id="IPR002142">
    <property type="entry name" value="Peptidase_S49"/>
</dbReference>
<evidence type="ECO:0000256" key="5">
    <source>
        <dbReference type="SAM" id="MobiDB-lite"/>
    </source>
</evidence>
<reference evidence="7 8" key="1">
    <citation type="journal article" date="2021" name="Commun. Biol.">
        <title>The genome of Shorea leprosula (Dipterocarpaceae) highlights the ecological relevance of drought in aseasonal tropical rainforests.</title>
        <authorList>
            <person name="Ng K.K.S."/>
            <person name="Kobayashi M.J."/>
            <person name="Fawcett J.A."/>
            <person name="Hatakeyama M."/>
            <person name="Paape T."/>
            <person name="Ng C.H."/>
            <person name="Ang C.C."/>
            <person name="Tnah L.H."/>
            <person name="Lee C.T."/>
            <person name="Nishiyama T."/>
            <person name="Sese J."/>
            <person name="O'Brien M.J."/>
            <person name="Copetti D."/>
            <person name="Mohd Noor M.I."/>
            <person name="Ong R.C."/>
            <person name="Putra M."/>
            <person name="Sireger I.Z."/>
            <person name="Indrioko S."/>
            <person name="Kosugi Y."/>
            <person name="Izuno A."/>
            <person name="Isagi Y."/>
            <person name="Lee S.L."/>
            <person name="Shimizu K.K."/>
        </authorList>
    </citation>
    <scope>NUCLEOTIDE SEQUENCE [LARGE SCALE GENOMIC DNA]</scope>
    <source>
        <strain evidence="7">214</strain>
    </source>
</reference>
<protein>
    <recommendedName>
        <fullName evidence="6">Peptidase S49 domain-containing protein</fullName>
    </recommendedName>
</protein>
<dbReference type="SUPFAM" id="SSF52096">
    <property type="entry name" value="ClpP/crotonase"/>
    <property type="match status" value="2"/>
</dbReference>
<comment type="similarity">
    <text evidence="1">Belongs to the peptidase S49 family.</text>
</comment>
<dbReference type="Proteomes" id="UP001054252">
    <property type="component" value="Unassembled WGS sequence"/>
</dbReference>
<feature type="region of interest" description="Disordered" evidence="5">
    <location>
        <begin position="79"/>
        <end position="120"/>
    </location>
</feature>
<dbReference type="EMBL" id="BPVZ01000068">
    <property type="protein sequence ID" value="GKV25151.1"/>
    <property type="molecule type" value="Genomic_DNA"/>
</dbReference>
<dbReference type="InterPro" id="IPR047272">
    <property type="entry name" value="S49_SppA_C"/>
</dbReference>
<dbReference type="CDD" id="cd07018">
    <property type="entry name" value="S49_SppA_67K_type"/>
    <property type="match status" value="1"/>
</dbReference>
<feature type="domain" description="Peptidase S49" evidence="6">
    <location>
        <begin position="472"/>
        <end position="623"/>
    </location>
</feature>
<dbReference type="Pfam" id="PF01343">
    <property type="entry name" value="Peptidase_S49"/>
    <property type="match status" value="2"/>
</dbReference>
<gene>
    <name evidence="7" type="ORF">SLEP1_g34633</name>
</gene>
<evidence type="ECO:0000256" key="1">
    <source>
        <dbReference type="ARBA" id="ARBA00008683"/>
    </source>
</evidence>
<feature type="compositionally biased region" description="Basic and acidic residues" evidence="5">
    <location>
        <begin position="96"/>
        <end position="116"/>
    </location>
</feature>